<organism evidence="1 2">
    <name type="scientific">Colletotrichum salicis</name>
    <dbReference type="NCBI Taxonomy" id="1209931"/>
    <lineage>
        <taxon>Eukaryota</taxon>
        <taxon>Fungi</taxon>
        <taxon>Dikarya</taxon>
        <taxon>Ascomycota</taxon>
        <taxon>Pezizomycotina</taxon>
        <taxon>Sordariomycetes</taxon>
        <taxon>Hypocreomycetidae</taxon>
        <taxon>Glomerellales</taxon>
        <taxon>Glomerellaceae</taxon>
        <taxon>Colletotrichum</taxon>
        <taxon>Colletotrichum acutatum species complex</taxon>
    </lineage>
</organism>
<dbReference type="EMBL" id="JFFI01001849">
    <property type="protein sequence ID" value="KXH52988.1"/>
    <property type="molecule type" value="Genomic_DNA"/>
</dbReference>
<protein>
    <submittedName>
        <fullName evidence="1">Uncharacterized protein</fullName>
    </submittedName>
</protein>
<evidence type="ECO:0000313" key="2">
    <source>
        <dbReference type="Proteomes" id="UP000070121"/>
    </source>
</evidence>
<sequence>MQQATFVIAPLKNILIDMFNMQRTEDDVAGPTPINDYRTLSPAQMAEIVGLLVSCGNILELTIKIIQKTIGALDRTKSGAKLLESICTQVNITKKILEGVVRADSGLQNDVVYAAVELVKSKASNLQEASEDMSKHISDGKFKSFLNEFIRGDDRIEKFDKMQSELILAQTTLVTSLVVFKDQVGNSDINMNVMEQIIFCFKDAPSQNFTGLLIELIRKQGTPIGDGSFCRVKTEDLNALMWCLSLPEGQSVRVINRLEMDGHAFAMGDVGRKGERRPHIDRMEVNDSKLKGHSTLIAGSVDNATYEQMQELRAKLAQDAEMLQGSLAIIKDSKQGEKIAIDYIAGRFNLGPDLLAVKASCQLPVASEYGATISATAPQSNYIAVLGRSPGPQPERR</sequence>
<evidence type="ECO:0000313" key="1">
    <source>
        <dbReference type="EMBL" id="KXH52988.1"/>
    </source>
</evidence>
<gene>
    <name evidence="1" type="ORF">CSAL01_12106</name>
</gene>
<dbReference type="Proteomes" id="UP000070121">
    <property type="component" value="Unassembled WGS sequence"/>
</dbReference>
<dbReference type="OrthoDB" id="4756905at2759"/>
<name>A0A135TXU1_9PEZI</name>
<comment type="caution">
    <text evidence="1">The sequence shown here is derived from an EMBL/GenBank/DDBJ whole genome shotgun (WGS) entry which is preliminary data.</text>
</comment>
<accession>A0A135TXU1</accession>
<keyword evidence="2" id="KW-1185">Reference proteome</keyword>
<proteinExistence type="predicted"/>
<dbReference type="AlphaFoldDB" id="A0A135TXU1"/>
<reference evidence="1 2" key="1">
    <citation type="submission" date="2014-02" db="EMBL/GenBank/DDBJ databases">
        <title>The genome sequence of Colletotrichum salicis CBS 607.94.</title>
        <authorList>
            <person name="Baroncelli R."/>
            <person name="Thon M.R."/>
        </authorList>
    </citation>
    <scope>NUCLEOTIDE SEQUENCE [LARGE SCALE GENOMIC DNA]</scope>
    <source>
        <strain evidence="1 2">CBS 607.94</strain>
    </source>
</reference>